<dbReference type="EMBL" id="JAYMYQ010000005">
    <property type="protein sequence ID" value="KAK7329085.1"/>
    <property type="molecule type" value="Genomic_DNA"/>
</dbReference>
<dbReference type="PANTHER" id="PTHR34545">
    <property type="entry name" value="CLAVATA3/ESR (CLE)-RELATED PROTEIN 22"/>
    <property type="match status" value="1"/>
</dbReference>
<dbReference type="InterPro" id="IPR033249">
    <property type="entry name" value="CLE_plant"/>
</dbReference>
<feature type="chain" id="PRO_5042916898" evidence="1">
    <location>
        <begin position="25"/>
        <end position="203"/>
    </location>
</feature>
<reference evidence="2 3" key="1">
    <citation type="submission" date="2024-01" db="EMBL/GenBank/DDBJ databases">
        <title>The genomes of 5 underutilized Papilionoideae crops provide insights into root nodulation and disease resistanc.</title>
        <authorList>
            <person name="Jiang F."/>
        </authorList>
    </citation>
    <scope>NUCLEOTIDE SEQUENCE [LARGE SCALE GENOMIC DNA]</scope>
    <source>
        <strain evidence="2">LVBAO_FW01</strain>
        <tissue evidence="2">Leaves</tissue>
    </source>
</reference>
<feature type="signal peptide" evidence="1">
    <location>
        <begin position="1"/>
        <end position="24"/>
    </location>
</feature>
<evidence type="ECO:0000256" key="1">
    <source>
        <dbReference type="SAM" id="SignalP"/>
    </source>
</evidence>
<keyword evidence="3" id="KW-1185">Reference proteome</keyword>
<proteinExistence type="predicted"/>
<dbReference type="GO" id="GO:0048731">
    <property type="term" value="P:system development"/>
    <property type="evidence" value="ECO:0007669"/>
    <property type="project" value="InterPro"/>
</dbReference>
<organism evidence="2 3">
    <name type="scientific">Canavalia gladiata</name>
    <name type="common">Sword bean</name>
    <name type="synonym">Dolichos gladiatus</name>
    <dbReference type="NCBI Taxonomy" id="3824"/>
    <lineage>
        <taxon>Eukaryota</taxon>
        <taxon>Viridiplantae</taxon>
        <taxon>Streptophyta</taxon>
        <taxon>Embryophyta</taxon>
        <taxon>Tracheophyta</taxon>
        <taxon>Spermatophyta</taxon>
        <taxon>Magnoliopsida</taxon>
        <taxon>eudicotyledons</taxon>
        <taxon>Gunneridae</taxon>
        <taxon>Pentapetalae</taxon>
        <taxon>rosids</taxon>
        <taxon>fabids</taxon>
        <taxon>Fabales</taxon>
        <taxon>Fabaceae</taxon>
        <taxon>Papilionoideae</taxon>
        <taxon>50 kb inversion clade</taxon>
        <taxon>NPAAA clade</taxon>
        <taxon>indigoferoid/millettioid clade</taxon>
        <taxon>Phaseoleae</taxon>
        <taxon>Canavalia</taxon>
    </lineage>
</organism>
<dbReference type="AlphaFoldDB" id="A0AAN9L430"/>
<protein>
    <submittedName>
        <fullName evidence="2">Uncharacterized protein</fullName>
    </submittedName>
</protein>
<dbReference type="PANTHER" id="PTHR34545:SF10">
    <property type="entry name" value="CLAVATA3_ESR (CLE) GENE FAMILY MEMBER"/>
    <property type="match status" value="1"/>
</dbReference>
<name>A0AAN9L430_CANGL</name>
<dbReference type="Proteomes" id="UP001367508">
    <property type="component" value="Unassembled WGS sequence"/>
</dbReference>
<accession>A0AAN9L430</accession>
<comment type="caution">
    <text evidence="2">The sequence shown here is derived from an EMBL/GenBank/DDBJ whole genome shotgun (WGS) entry which is preliminary data.</text>
</comment>
<dbReference type="PROSITE" id="PS51257">
    <property type="entry name" value="PROKAR_LIPOPROTEIN"/>
    <property type="match status" value="1"/>
</dbReference>
<keyword evidence="1" id="KW-0732">Signal</keyword>
<evidence type="ECO:0000313" key="2">
    <source>
        <dbReference type="EMBL" id="KAK7329085.1"/>
    </source>
</evidence>
<evidence type="ECO:0000313" key="3">
    <source>
        <dbReference type="Proteomes" id="UP001367508"/>
    </source>
</evidence>
<gene>
    <name evidence="2" type="ORF">VNO77_23231</name>
</gene>
<sequence length="203" mass="22824">MRLHKNILLLCLLFLACIGSNTVARKTSLVNNLFDGTKRETFHDVHKCKNKRHQIHRYFTCYNKNTYSDDKRVVPTGPNPLHNRAGARTYAARWGLLTPSWPLPRRALRLFEAPLFSCDTAPTTRMLLRECSPRSFLEPSFEARPPLHDRAFDYEGVFVPKPKALLLSHGGLVAGLLLVAWGTTYNGFGSAPRLSCPCRSGGS</sequence>